<feature type="transmembrane region" description="Helical" evidence="1">
    <location>
        <begin position="200"/>
        <end position="218"/>
    </location>
</feature>
<keyword evidence="1" id="KW-0812">Transmembrane</keyword>
<feature type="transmembrane region" description="Helical" evidence="1">
    <location>
        <begin position="12"/>
        <end position="32"/>
    </location>
</feature>
<feature type="transmembrane region" description="Helical" evidence="1">
    <location>
        <begin position="261"/>
        <end position="283"/>
    </location>
</feature>
<feature type="transmembrane region" description="Helical" evidence="1">
    <location>
        <begin position="147"/>
        <end position="163"/>
    </location>
</feature>
<keyword evidence="1" id="KW-1133">Transmembrane helix</keyword>
<feature type="transmembrane region" description="Helical" evidence="1">
    <location>
        <begin position="122"/>
        <end position="140"/>
    </location>
</feature>
<dbReference type="InterPro" id="IPR052734">
    <property type="entry name" value="Nod_factor_acetyltransferase"/>
</dbReference>
<protein>
    <submittedName>
        <fullName evidence="3">Acyltransferase</fullName>
    </submittedName>
</protein>
<dbReference type="GO" id="GO:0016747">
    <property type="term" value="F:acyltransferase activity, transferring groups other than amino-acyl groups"/>
    <property type="evidence" value="ECO:0007669"/>
    <property type="project" value="InterPro"/>
</dbReference>
<dbReference type="Pfam" id="PF01757">
    <property type="entry name" value="Acyl_transf_3"/>
    <property type="match status" value="1"/>
</dbReference>
<gene>
    <name evidence="3" type="ORF">N5923_17710</name>
</gene>
<keyword evidence="3" id="KW-0808">Transferase</keyword>
<feature type="transmembrane region" description="Helical" evidence="1">
    <location>
        <begin position="44"/>
        <end position="62"/>
    </location>
</feature>
<accession>A0A9J6PWT5</accession>
<organism evidence="3 4">
    <name type="scientific">Winslowiella arboricola</name>
    <dbReference type="NCBI Taxonomy" id="2978220"/>
    <lineage>
        <taxon>Bacteria</taxon>
        <taxon>Pseudomonadati</taxon>
        <taxon>Pseudomonadota</taxon>
        <taxon>Gammaproteobacteria</taxon>
        <taxon>Enterobacterales</taxon>
        <taxon>Erwiniaceae</taxon>
        <taxon>Winslowiella</taxon>
    </lineage>
</organism>
<dbReference type="EMBL" id="JAODIM010000043">
    <property type="protein sequence ID" value="MCU5779324.1"/>
    <property type="molecule type" value="Genomic_DNA"/>
</dbReference>
<feature type="transmembrane region" description="Helical" evidence="1">
    <location>
        <begin position="82"/>
        <end position="102"/>
    </location>
</feature>
<feature type="transmembrane region" description="Helical" evidence="1">
    <location>
        <begin position="169"/>
        <end position="188"/>
    </location>
</feature>
<evidence type="ECO:0000313" key="3">
    <source>
        <dbReference type="EMBL" id="MCU5779324.1"/>
    </source>
</evidence>
<feature type="transmembrane region" description="Helical" evidence="1">
    <location>
        <begin position="230"/>
        <end position="249"/>
    </location>
</feature>
<proteinExistence type="predicted"/>
<feature type="domain" description="Acyltransferase 3" evidence="2">
    <location>
        <begin position="4"/>
        <end position="311"/>
    </location>
</feature>
<dbReference type="AlphaFoldDB" id="A0A9J6PWT5"/>
<evidence type="ECO:0000256" key="1">
    <source>
        <dbReference type="SAM" id="Phobius"/>
    </source>
</evidence>
<reference evidence="3" key="1">
    <citation type="submission" date="2022-09" db="EMBL/GenBank/DDBJ databases">
        <title>Winslowiella arboricola sp. nov., isolated from bleeding cankers on broadleaf hosts.</title>
        <authorList>
            <person name="Brady C."/>
            <person name="Kaur S."/>
            <person name="Crampton B."/>
            <person name="Maddock D."/>
            <person name="Arnold D."/>
            <person name="Denman S."/>
        </authorList>
    </citation>
    <scope>NUCLEOTIDE SEQUENCE</scope>
    <source>
        <strain evidence="3">BAC 15a-03b</strain>
    </source>
</reference>
<dbReference type="PANTHER" id="PTHR37312">
    <property type="entry name" value="MEMBRANE-BOUND ACYLTRANSFERASE YKRP-RELATED"/>
    <property type="match status" value="1"/>
</dbReference>
<comment type="caution">
    <text evidence="3">The sequence shown here is derived from an EMBL/GenBank/DDBJ whole genome shotgun (WGS) entry which is preliminary data.</text>
</comment>
<keyword evidence="1" id="KW-0472">Membrane</keyword>
<dbReference type="Proteomes" id="UP001064262">
    <property type="component" value="Unassembled WGS sequence"/>
</dbReference>
<dbReference type="PANTHER" id="PTHR37312:SF1">
    <property type="entry name" value="MEMBRANE-BOUND ACYLTRANSFERASE YKRP-RELATED"/>
    <property type="match status" value="1"/>
</dbReference>
<dbReference type="InterPro" id="IPR002656">
    <property type="entry name" value="Acyl_transf_3_dom"/>
</dbReference>
<evidence type="ECO:0000313" key="4">
    <source>
        <dbReference type="Proteomes" id="UP001064262"/>
    </source>
</evidence>
<name>A0A9J6PWT5_9GAMM</name>
<sequence>MRDLWVDYAKGIGIALVVFGHVNRGLYSSGVYLSEGSYKLLDSIIYSFHMPLFFFLAGLFFLQSIERKGKKEFIVSKVDTIVYPYVVWSLIQGGIEVVLSNYTNSKTGMGEVLAFLIYPRAQFWFLYALFMIFAVAAMLWHRKYFNRYLPVLLILSLVINVYQEELTNNFHLDFITHYLFFFMLGVLFQKVSGKITASPNQVISGVVAVLFGLSQYLFHWGMGYTYTNAGVLSVLLAIISIGFIVVLALMLSKMDIKLFRVLGELSMYIYLMHILAGSGMRIVLNKVLHTNSWSIHVLFGTLAGIVVPVIAFYLLKRWKADFLFNRPRFGVKKKSYI</sequence>
<keyword evidence="3" id="KW-0012">Acyltransferase</keyword>
<feature type="transmembrane region" description="Helical" evidence="1">
    <location>
        <begin position="295"/>
        <end position="315"/>
    </location>
</feature>
<dbReference type="RefSeq" id="WP_267145046.1">
    <property type="nucleotide sequence ID" value="NZ_JAODIL010000082.1"/>
</dbReference>
<keyword evidence="4" id="KW-1185">Reference proteome</keyword>
<evidence type="ECO:0000259" key="2">
    <source>
        <dbReference type="Pfam" id="PF01757"/>
    </source>
</evidence>